<accession>A0A160TBW7</accession>
<gene>
    <name evidence="1" type="ORF">MGWOODY_Tha792</name>
</gene>
<proteinExistence type="predicted"/>
<reference evidence="1" key="1">
    <citation type="submission" date="2015-10" db="EMBL/GenBank/DDBJ databases">
        <authorList>
            <person name="Gilbert D.G."/>
        </authorList>
    </citation>
    <scope>NUCLEOTIDE SEQUENCE</scope>
</reference>
<name>A0A160TBW7_9ZZZZ</name>
<dbReference type="EMBL" id="CZQC01000036">
    <property type="protein sequence ID" value="CUS41233.1"/>
    <property type="molecule type" value="Genomic_DNA"/>
</dbReference>
<organism evidence="1">
    <name type="scientific">hydrothermal vent metagenome</name>
    <dbReference type="NCBI Taxonomy" id="652676"/>
    <lineage>
        <taxon>unclassified sequences</taxon>
        <taxon>metagenomes</taxon>
        <taxon>ecological metagenomes</taxon>
    </lineage>
</organism>
<protein>
    <submittedName>
        <fullName evidence="1">Uncharacterized protein</fullName>
    </submittedName>
</protein>
<dbReference type="AlphaFoldDB" id="A0A160TBW7"/>
<sequence length="158" mass="17834">MIWPVVILVVLVVFGSVYWMKPSPRDTRLAALRLDAIKRGLHVRQFKFKPESAKNGVRDEVWGTSFTYVRPGRQQGGELRFRVVGQAAWDSEGLPEGLAWHDKGTPAEAALLCEKIGTLNDEIIMMEVFENRATIMTAEHKAATAESYEQFLKAFLPE</sequence>
<evidence type="ECO:0000313" key="1">
    <source>
        <dbReference type="EMBL" id="CUS41233.1"/>
    </source>
</evidence>